<evidence type="ECO:0000313" key="2">
    <source>
        <dbReference type="EMBL" id="EXI62388.1"/>
    </source>
</evidence>
<feature type="signal peptide" evidence="1">
    <location>
        <begin position="1"/>
        <end position="18"/>
    </location>
</feature>
<dbReference type="RefSeq" id="WP_042802582.1">
    <property type="nucleotide sequence ID" value="NZ_AVSP01000014.1"/>
</dbReference>
<organism evidence="2 4">
    <name type="scientific">Mannheimia granulomatis</name>
    <dbReference type="NCBI Taxonomy" id="85402"/>
    <lineage>
        <taxon>Bacteria</taxon>
        <taxon>Pseudomonadati</taxon>
        <taxon>Pseudomonadota</taxon>
        <taxon>Gammaproteobacteria</taxon>
        <taxon>Pasteurellales</taxon>
        <taxon>Pasteurellaceae</taxon>
        <taxon>Mannheimia</taxon>
    </lineage>
</organism>
<reference evidence="3 5" key="2">
    <citation type="submission" date="2016-03" db="EMBL/GenBank/DDBJ databases">
        <authorList>
            <person name="Bojesen A.M."/>
            <person name="Planet P."/>
            <person name="Hansen M.J."/>
        </authorList>
    </citation>
    <scope>NUCLEOTIDE SEQUENCE [LARGE SCALE GENOMIC DNA]</scope>
    <source>
        <strain evidence="3 5">B 234/94</strain>
    </source>
</reference>
<keyword evidence="4" id="KW-1185">Reference proteome</keyword>
<dbReference type="KEGG" id="mgra:A4G16_02675"/>
<dbReference type="AlphaFoldDB" id="A0A011LYS0"/>
<dbReference type="OrthoDB" id="7067742at2"/>
<dbReference type="Proteomes" id="UP000501366">
    <property type="component" value="Chromosome"/>
</dbReference>
<accession>A0A011LYS0</accession>
<evidence type="ECO:0000313" key="4">
    <source>
        <dbReference type="Proteomes" id="UP000054123"/>
    </source>
</evidence>
<dbReference type="Proteomes" id="UP000054123">
    <property type="component" value="Unassembled WGS sequence"/>
</dbReference>
<dbReference type="EMBL" id="JANJ01000004">
    <property type="protein sequence ID" value="EXI62388.1"/>
    <property type="molecule type" value="Genomic_DNA"/>
</dbReference>
<keyword evidence="1" id="KW-0732">Signal</keyword>
<gene>
    <name evidence="3" type="ORF">A4G16_02675</name>
    <name evidence="2" type="ORF">AK33_05635</name>
</gene>
<evidence type="ECO:0000313" key="5">
    <source>
        <dbReference type="Proteomes" id="UP000501366"/>
    </source>
</evidence>
<sequence length="122" mass="13429">MKKLFVLVTALFSAFVVANDNKANHKLAENFCYAVQASGNCPDLNMRLDTEAKVEGIVGKKIREPNSPYADSCMKGLNKANNDKKLCENAWEKFGCTGTETAKLLQTNPFTNKTGAKCTFDK</sequence>
<proteinExistence type="predicted"/>
<reference evidence="2 4" key="1">
    <citation type="journal article" date="2014" name="Genome Announc.">
        <title>Genome Sequence of a Presumptive Mannheimia haemolytica Strain with an A1/A6-Cross-Reactive Serotype from a White-Tailed Deer (Odocoileus virginianus).</title>
        <authorList>
            <person name="Lawrence P.K."/>
            <person name="Bey R.F."/>
            <person name="Wiener B."/>
            <person name="Kittichotirat W."/>
            <person name="Bumgarner R.E."/>
        </authorList>
    </citation>
    <scope>NUCLEOTIDE SEQUENCE [LARGE SCALE GENOMIC DNA]</scope>
    <source>
        <strain evidence="2 4">PKL10</strain>
    </source>
</reference>
<protein>
    <submittedName>
        <fullName evidence="2">Uncharacterized protein</fullName>
    </submittedName>
</protein>
<evidence type="ECO:0000313" key="3">
    <source>
        <dbReference type="EMBL" id="QIM66354.1"/>
    </source>
</evidence>
<name>A0A011LYS0_9PAST</name>
<dbReference type="PATRIC" id="fig|1450449.3.peg.1102"/>
<feature type="chain" id="PRO_5041791858" evidence="1">
    <location>
        <begin position="19"/>
        <end position="122"/>
    </location>
</feature>
<evidence type="ECO:0000256" key="1">
    <source>
        <dbReference type="SAM" id="SignalP"/>
    </source>
</evidence>
<dbReference type="EMBL" id="CP015030">
    <property type="protein sequence ID" value="QIM66354.1"/>
    <property type="molecule type" value="Genomic_DNA"/>
</dbReference>